<dbReference type="AlphaFoldDB" id="A0A6J4J6U3"/>
<dbReference type="InterPro" id="IPR016181">
    <property type="entry name" value="Acyl_CoA_acyltransferase"/>
</dbReference>
<name>A0A6J4J6U3_9BACT</name>
<dbReference type="PANTHER" id="PTHR43233:SF1">
    <property type="entry name" value="FAMILY N-ACETYLTRANSFERASE, PUTATIVE (AFU_ORTHOLOGUE AFUA_6G03350)-RELATED"/>
    <property type="match status" value="1"/>
</dbReference>
<dbReference type="PANTHER" id="PTHR43233">
    <property type="entry name" value="FAMILY N-ACETYLTRANSFERASE, PUTATIVE (AFU_ORTHOLOGUE AFUA_6G03350)-RELATED"/>
    <property type="match status" value="1"/>
</dbReference>
<dbReference type="Gene3D" id="3.40.630.30">
    <property type="match status" value="1"/>
</dbReference>
<dbReference type="SUPFAM" id="SSF55729">
    <property type="entry name" value="Acyl-CoA N-acyltransferases (Nat)"/>
    <property type="match status" value="1"/>
</dbReference>
<gene>
    <name evidence="2" type="ORF">AVDCRST_MAG95-2685</name>
</gene>
<dbReference type="InterPro" id="IPR053144">
    <property type="entry name" value="Acetyltransferase_Butenolide"/>
</dbReference>
<keyword evidence="2" id="KW-0808">Transferase</keyword>
<sequence length="141" mass="15704">MSTINQLTYRTGNDLDLATVLALYEASTLGERRPVHDQARMQAMLQNANLVITAWAGRELVGISRALSDFAYVTYLSDLAVHRDYQNKGIGKELIRQTQRAGGPHTRIILLAAPAAEQYYPRIGFTHHPQAWLLNGDANLT</sequence>
<organism evidence="2">
    <name type="scientific">uncultured Adhaeribacter sp</name>
    <dbReference type="NCBI Taxonomy" id="448109"/>
    <lineage>
        <taxon>Bacteria</taxon>
        <taxon>Pseudomonadati</taxon>
        <taxon>Bacteroidota</taxon>
        <taxon>Cytophagia</taxon>
        <taxon>Cytophagales</taxon>
        <taxon>Hymenobacteraceae</taxon>
        <taxon>Adhaeribacter</taxon>
        <taxon>environmental samples</taxon>
    </lineage>
</organism>
<accession>A0A6J4J6U3</accession>
<dbReference type="PROSITE" id="PS51186">
    <property type="entry name" value="GNAT"/>
    <property type="match status" value="1"/>
</dbReference>
<evidence type="ECO:0000313" key="2">
    <source>
        <dbReference type="EMBL" id="CAA9269435.1"/>
    </source>
</evidence>
<dbReference type="GO" id="GO:0016747">
    <property type="term" value="F:acyltransferase activity, transferring groups other than amino-acyl groups"/>
    <property type="evidence" value="ECO:0007669"/>
    <property type="project" value="InterPro"/>
</dbReference>
<reference evidence="2" key="1">
    <citation type="submission" date="2020-02" db="EMBL/GenBank/DDBJ databases">
        <authorList>
            <person name="Meier V. D."/>
        </authorList>
    </citation>
    <scope>NUCLEOTIDE SEQUENCE</scope>
    <source>
        <strain evidence="2">AVDCRST_MAG95</strain>
    </source>
</reference>
<feature type="domain" description="N-acetyltransferase" evidence="1">
    <location>
        <begin position="7"/>
        <end position="141"/>
    </location>
</feature>
<proteinExistence type="predicted"/>
<dbReference type="EMBL" id="CADCTJ010000838">
    <property type="protein sequence ID" value="CAA9269435.1"/>
    <property type="molecule type" value="Genomic_DNA"/>
</dbReference>
<evidence type="ECO:0000259" key="1">
    <source>
        <dbReference type="PROSITE" id="PS51186"/>
    </source>
</evidence>
<protein>
    <submittedName>
        <fullName evidence="2">Acetyltransferase, GNAT family</fullName>
    </submittedName>
</protein>
<dbReference type="Pfam" id="PF13673">
    <property type="entry name" value="Acetyltransf_10"/>
    <property type="match status" value="1"/>
</dbReference>
<dbReference type="CDD" id="cd04301">
    <property type="entry name" value="NAT_SF"/>
    <property type="match status" value="1"/>
</dbReference>
<dbReference type="InterPro" id="IPR000182">
    <property type="entry name" value="GNAT_dom"/>
</dbReference>